<feature type="repeat" description="PPR" evidence="3">
    <location>
        <begin position="186"/>
        <end position="220"/>
    </location>
</feature>
<evidence type="ECO:0000256" key="1">
    <source>
        <dbReference type="ARBA" id="ARBA00007626"/>
    </source>
</evidence>
<dbReference type="Gene3D" id="1.25.40.10">
    <property type="entry name" value="Tetratricopeptide repeat domain"/>
    <property type="match status" value="2"/>
</dbReference>
<dbReference type="GO" id="GO:0003729">
    <property type="term" value="F:mRNA binding"/>
    <property type="evidence" value="ECO:0007669"/>
    <property type="project" value="UniProtKB-ARBA"/>
</dbReference>
<evidence type="ECO:0008006" key="6">
    <source>
        <dbReference type="Google" id="ProtNLM"/>
    </source>
</evidence>
<name>A0AAP0M0T4_9ROSI</name>
<dbReference type="PANTHER" id="PTHR45717:SF28">
    <property type="entry name" value="PENTACOTRIPEPTIDE-REPEAT REGION OF PRORP DOMAIN-CONTAINING PROTEIN"/>
    <property type="match status" value="1"/>
</dbReference>
<dbReference type="NCBIfam" id="TIGR00756">
    <property type="entry name" value="PPR"/>
    <property type="match status" value="2"/>
</dbReference>
<dbReference type="Proteomes" id="UP001428341">
    <property type="component" value="Unassembled WGS sequence"/>
</dbReference>
<evidence type="ECO:0000256" key="3">
    <source>
        <dbReference type="PROSITE-ProRule" id="PRU00708"/>
    </source>
</evidence>
<accession>A0AAP0M0T4</accession>
<comment type="similarity">
    <text evidence="1">Belongs to the PPR family. P subfamily.</text>
</comment>
<keyword evidence="5" id="KW-1185">Reference proteome</keyword>
<reference evidence="4 5" key="1">
    <citation type="submission" date="2024-05" db="EMBL/GenBank/DDBJ databases">
        <title>Haplotype-resolved chromosome-level genome assembly of Huyou (Citrus changshanensis).</title>
        <authorList>
            <person name="Miao C."/>
            <person name="Chen W."/>
            <person name="Wu Y."/>
            <person name="Wang L."/>
            <person name="Zhao S."/>
            <person name="Grierson D."/>
            <person name="Xu C."/>
            <person name="Chen K."/>
        </authorList>
    </citation>
    <scope>NUCLEOTIDE SEQUENCE [LARGE SCALE GENOMIC DNA]</scope>
    <source>
        <strain evidence="4">01-14</strain>
        <tissue evidence="4">Leaf</tissue>
    </source>
</reference>
<evidence type="ECO:0000313" key="4">
    <source>
        <dbReference type="EMBL" id="KAK9193967.1"/>
    </source>
</evidence>
<dbReference type="GO" id="GO:0005739">
    <property type="term" value="C:mitochondrion"/>
    <property type="evidence" value="ECO:0007669"/>
    <property type="project" value="TreeGrafter"/>
</dbReference>
<sequence length="605" mass="69404">MKLVRLRTTLYNIKAQLGLGNVLDSSSSYSTATRTTTREVTNSLRKGSSMYKLYRMLSPMGDPNDSMVPLLDQWVEEGRPLDMEQLRIIIKKFRLYKRFSHALQISMWMTKKSNFVLTPADVAIRLDLIAKVQGIEQAANYFNCVPEKLKLPSVYIALLNAYACAKSAEKAEIIMQQMRDRGLVKKTIDYNSMMNVYYQTGNYKKLDSLMHEMEEKGIDCDKYTFSILLSAYAAASDGEGIDKIVAMMEADRGVVLDWTVYATAASGYVKAGLSDKALAVLRKSEVLMMHNKFSRAYDFVITQYAACGNKDDVLRVWKHYKQNLKVYNRGYICVISSLLKFDGMESAEKIFEEWESRNLCHDIRIPNHLIDAYCRRGLLHKAETLIYKAQLRGTEPNVRTWYLMATGYLQNNQSEKGVEAMKKALVLLEAGTRWKPSKECLAACLGYYKKERDIEGADYFIKLLTGKEIISADLHDRLLNNIRNGRNNVQKVDEIVQFTCSIIIKLLLLDLFLQNQLQAKTNACKVSQVQNEFLGMTLAQLETESAKTAHSISTYRKDRERGDQNGTRIHFTVLIFESHRTSTRVRACHSVLRWIKEEWGISRWF</sequence>
<dbReference type="InterPro" id="IPR002885">
    <property type="entry name" value="PPR_rpt"/>
</dbReference>
<dbReference type="Pfam" id="PF01535">
    <property type="entry name" value="PPR"/>
    <property type="match status" value="3"/>
</dbReference>
<proteinExistence type="inferred from homology"/>
<dbReference type="PANTHER" id="PTHR45717">
    <property type="entry name" value="OS12G0527900 PROTEIN"/>
    <property type="match status" value="1"/>
</dbReference>
<organism evidence="4 5">
    <name type="scientific">Citrus x changshan-huyou</name>
    <dbReference type="NCBI Taxonomy" id="2935761"/>
    <lineage>
        <taxon>Eukaryota</taxon>
        <taxon>Viridiplantae</taxon>
        <taxon>Streptophyta</taxon>
        <taxon>Embryophyta</taxon>
        <taxon>Tracheophyta</taxon>
        <taxon>Spermatophyta</taxon>
        <taxon>Magnoliopsida</taxon>
        <taxon>eudicotyledons</taxon>
        <taxon>Gunneridae</taxon>
        <taxon>Pentapetalae</taxon>
        <taxon>rosids</taxon>
        <taxon>malvids</taxon>
        <taxon>Sapindales</taxon>
        <taxon>Rutaceae</taxon>
        <taxon>Aurantioideae</taxon>
        <taxon>Citrus</taxon>
    </lineage>
</organism>
<dbReference type="EMBL" id="JBCGBO010000006">
    <property type="protein sequence ID" value="KAK9193967.1"/>
    <property type="molecule type" value="Genomic_DNA"/>
</dbReference>
<dbReference type="AlphaFoldDB" id="A0AAP0M0T4"/>
<keyword evidence="2" id="KW-0677">Repeat</keyword>
<dbReference type="InterPro" id="IPR011990">
    <property type="entry name" value="TPR-like_helical_dom_sf"/>
</dbReference>
<evidence type="ECO:0000313" key="5">
    <source>
        <dbReference type="Proteomes" id="UP001428341"/>
    </source>
</evidence>
<dbReference type="Pfam" id="PF13041">
    <property type="entry name" value="PPR_2"/>
    <property type="match status" value="1"/>
</dbReference>
<dbReference type="PROSITE" id="PS51375">
    <property type="entry name" value="PPR"/>
    <property type="match status" value="2"/>
</dbReference>
<protein>
    <recommendedName>
        <fullName evidence="6">Pentatricopeptide repeat-containing protein</fullName>
    </recommendedName>
</protein>
<comment type="caution">
    <text evidence="4">The sequence shown here is derived from an EMBL/GenBank/DDBJ whole genome shotgun (WGS) entry which is preliminary data.</text>
</comment>
<gene>
    <name evidence="4" type="ORF">WN944_004669</name>
</gene>
<feature type="repeat" description="PPR" evidence="3">
    <location>
        <begin position="362"/>
        <end position="396"/>
    </location>
</feature>
<evidence type="ECO:0000256" key="2">
    <source>
        <dbReference type="ARBA" id="ARBA00022737"/>
    </source>
</evidence>